<dbReference type="GO" id="GO:0005774">
    <property type="term" value="C:vacuolar membrane"/>
    <property type="evidence" value="ECO:0007669"/>
    <property type="project" value="TreeGrafter"/>
</dbReference>
<dbReference type="Proteomes" id="UP000007801">
    <property type="component" value="Unassembled WGS sequence"/>
</dbReference>
<evidence type="ECO:0000256" key="3">
    <source>
        <dbReference type="ARBA" id="ARBA00022989"/>
    </source>
</evidence>
<feature type="domain" description="Amino acid transporter transmembrane" evidence="7">
    <location>
        <begin position="20"/>
        <end position="422"/>
    </location>
</feature>
<dbReference type="AlphaFoldDB" id="B3M5N1"/>
<dbReference type="EMBL" id="CH902618">
    <property type="protein sequence ID" value="EDV40665.1"/>
    <property type="molecule type" value="Genomic_DNA"/>
</dbReference>
<feature type="transmembrane region" description="Helical" evidence="6">
    <location>
        <begin position="299"/>
        <end position="318"/>
    </location>
</feature>
<feature type="transmembrane region" description="Helical" evidence="6">
    <location>
        <begin position="150"/>
        <end position="167"/>
    </location>
</feature>
<evidence type="ECO:0000256" key="5">
    <source>
        <dbReference type="SAM" id="MobiDB-lite"/>
    </source>
</evidence>
<feature type="transmembrane region" description="Helical" evidence="6">
    <location>
        <begin position="174"/>
        <end position="196"/>
    </location>
</feature>
<feature type="transmembrane region" description="Helical" evidence="6">
    <location>
        <begin position="400"/>
        <end position="419"/>
    </location>
</feature>
<keyword evidence="2 6" id="KW-0812">Transmembrane</keyword>
<evidence type="ECO:0000256" key="4">
    <source>
        <dbReference type="ARBA" id="ARBA00023136"/>
    </source>
</evidence>
<dbReference type="PhylomeDB" id="B3M5N1"/>
<dbReference type="Pfam" id="PF01490">
    <property type="entry name" value="Aa_trans"/>
    <property type="match status" value="1"/>
</dbReference>
<keyword evidence="3 6" id="KW-1133">Transmembrane helix</keyword>
<dbReference type="KEGG" id="dan:6493493"/>
<gene>
    <name evidence="8" type="primary">Dana\GF10625</name>
    <name evidence="8" type="synonym">dana_GLEANR_10579</name>
    <name evidence="8" type="ORF">GF10625</name>
</gene>
<dbReference type="STRING" id="7217.B3M5N1"/>
<feature type="transmembrane region" description="Helical" evidence="6">
    <location>
        <begin position="338"/>
        <end position="355"/>
    </location>
</feature>
<evidence type="ECO:0000256" key="1">
    <source>
        <dbReference type="ARBA" id="ARBA00004141"/>
    </source>
</evidence>
<dbReference type="PANTHER" id="PTHR22950:SF340">
    <property type="entry name" value="AMINO ACID TRANSPORTER TRANSMEMBRANE DOMAIN-CONTAINING PROTEIN-RELATED"/>
    <property type="match status" value="1"/>
</dbReference>
<protein>
    <recommendedName>
        <fullName evidence="7">Amino acid transporter transmembrane domain-containing protein</fullName>
    </recommendedName>
</protein>
<evidence type="ECO:0000256" key="2">
    <source>
        <dbReference type="ARBA" id="ARBA00022692"/>
    </source>
</evidence>
<dbReference type="OrthoDB" id="1684102at2759"/>
<accession>B3M5N1</accession>
<feature type="transmembrane region" description="Helical" evidence="6">
    <location>
        <begin position="49"/>
        <end position="75"/>
    </location>
</feature>
<dbReference type="eggNOG" id="KOG1304">
    <property type="taxonomic scope" value="Eukaryota"/>
</dbReference>
<evidence type="ECO:0000259" key="7">
    <source>
        <dbReference type="Pfam" id="PF01490"/>
    </source>
</evidence>
<feature type="region of interest" description="Disordered" evidence="5">
    <location>
        <begin position="430"/>
        <end position="460"/>
    </location>
</feature>
<evidence type="ECO:0000256" key="6">
    <source>
        <dbReference type="SAM" id="Phobius"/>
    </source>
</evidence>
<sequence>MADKGGYDPYEHRDVEVPLSNFGAFISLLKCVVGTGILALPLAFYYAGIIFGTILLVLVTFMLIHGMQLMIICMIECARRQQMGYCTFPLSMQFSLAQGPKCFRSIAKAGAIIVYIVLISSHYGVCVVYLVFVSKNAKQLIDFYVQEMNLLIYVAIVGLLMIPPFLIRTLKWLVPFNLLASILIYLGFACIIYYLFQDLPPITDRAVFFGEVEYLPLFFGIALFSITSVGVMLAIEAKMAHPEKYIGWFGILDIAIVVVVISYVFFGVMGYWKYGDEIAGSITLNLPIKETVAQVSKGFIMTAIFFTYPLCGYVVIDIIMNQFWNKTGELKHAEIKEYIVRVIFVVVSTINAIAFPDLGPLLSLVGAFSISLLNLIFPAIMEICLLYPPEYDYGKLKWKLIKDILLIIVGTCILVHGTYSSIREMIKDWGGTTSTEAPTTSEDTTETEELSPEGPSGDAPAAFLRFFEDEFLL</sequence>
<keyword evidence="4 6" id="KW-0472">Membrane</keyword>
<comment type="subcellular location">
    <subcellularLocation>
        <location evidence="1">Membrane</location>
        <topology evidence="1">Multi-pass membrane protein</topology>
    </subcellularLocation>
</comment>
<feature type="transmembrane region" description="Helical" evidence="6">
    <location>
        <begin position="216"/>
        <end position="235"/>
    </location>
</feature>
<evidence type="ECO:0000313" key="9">
    <source>
        <dbReference type="Proteomes" id="UP000007801"/>
    </source>
</evidence>
<dbReference type="FunCoup" id="B3M5N1">
    <property type="interactions" value="11"/>
</dbReference>
<feature type="transmembrane region" description="Helical" evidence="6">
    <location>
        <begin position="247"/>
        <end position="266"/>
    </location>
</feature>
<dbReference type="HOGENOM" id="CLU_009646_0_1_1"/>
<feature type="transmembrane region" description="Helical" evidence="6">
    <location>
        <begin position="361"/>
        <end position="388"/>
    </location>
</feature>
<feature type="transmembrane region" description="Helical" evidence="6">
    <location>
        <begin position="109"/>
        <end position="130"/>
    </location>
</feature>
<proteinExistence type="predicted"/>
<organism evidence="8 9">
    <name type="scientific">Drosophila ananassae</name>
    <name type="common">Fruit fly</name>
    <dbReference type="NCBI Taxonomy" id="7217"/>
    <lineage>
        <taxon>Eukaryota</taxon>
        <taxon>Metazoa</taxon>
        <taxon>Ecdysozoa</taxon>
        <taxon>Arthropoda</taxon>
        <taxon>Hexapoda</taxon>
        <taxon>Insecta</taxon>
        <taxon>Pterygota</taxon>
        <taxon>Neoptera</taxon>
        <taxon>Endopterygota</taxon>
        <taxon>Diptera</taxon>
        <taxon>Brachycera</taxon>
        <taxon>Muscomorpha</taxon>
        <taxon>Ephydroidea</taxon>
        <taxon>Drosophilidae</taxon>
        <taxon>Drosophila</taxon>
        <taxon>Sophophora</taxon>
    </lineage>
</organism>
<reference evidence="8 9" key="1">
    <citation type="journal article" date="2007" name="Nature">
        <title>Evolution of genes and genomes on the Drosophila phylogeny.</title>
        <authorList>
            <consortium name="Drosophila 12 Genomes Consortium"/>
            <person name="Clark A.G."/>
            <person name="Eisen M.B."/>
            <person name="Smith D.R."/>
            <person name="Bergman C.M."/>
            <person name="Oliver B."/>
            <person name="Markow T.A."/>
            <person name="Kaufman T.C."/>
            <person name="Kellis M."/>
            <person name="Gelbart W."/>
            <person name="Iyer V.N."/>
            <person name="Pollard D.A."/>
            <person name="Sackton T.B."/>
            <person name="Larracuente A.M."/>
            <person name="Singh N.D."/>
            <person name="Abad J.P."/>
            <person name="Abt D.N."/>
            <person name="Adryan B."/>
            <person name="Aguade M."/>
            <person name="Akashi H."/>
            <person name="Anderson W.W."/>
            <person name="Aquadro C.F."/>
            <person name="Ardell D.H."/>
            <person name="Arguello R."/>
            <person name="Artieri C.G."/>
            <person name="Barbash D.A."/>
            <person name="Barker D."/>
            <person name="Barsanti P."/>
            <person name="Batterham P."/>
            <person name="Batzoglou S."/>
            <person name="Begun D."/>
            <person name="Bhutkar A."/>
            <person name="Blanco E."/>
            <person name="Bosak S.A."/>
            <person name="Bradley R.K."/>
            <person name="Brand A.D."/>
            <person name="Brent M.R."/>
            <person name="Brooks A.N."/>
            <person name="Brown R.H."/>
            <person name="Butlin R.K."/>
            <person name="Caggese C."/>
            <person name="Calvi B.R."/>
            <person name="Bernardo de Carvalho A."/>
            <person name="Caspi A."/>
            <person name="Castrezana S."/>
            <person name="Celniker S.E."/>
            <person name="Chang J.L."/>
            <person name="Chapple C."/>
            <person name="Chatterji S."/>
            <person name="Chinwalla A."/>
            <person name="Civetta A."/>
            <person name="Clifton S.W."/>
            <person name="Comeron J.M."/>
            <person name="Costello J.C."/>
            <person name="Coyne J.A."/>
            <person name="Daub J."/>
            <person name="David R.G."/>
            <person name="Delcher A.L."/>
            <person name="Delehaunty K."/>
            <person name="Do C.B."/>
            <person name="Ebling H."/>
            <person name="Edwards K."/>
            <person name="Eickbush T."/>
            <person name="Evans J.D."/>
            <person name="Filipski A."/>
            <person name="Findeiss S."/>
            <person name="Freyhult E."/>
            <person name="Fulton L."/>
            <person name="Fulton R."/>
            <person name="Garcia A.C."/>
            <person name="Gardiner A."/>
            <person name="Garfield D.A."/>
            <person name="Garvin B.E."/>
            <person name="Gibson G."/>
            <person name="Gilbert D."/>
            <person name="Gnerre S."/>
            <person name="Godfrey J."/>
            <person name="Good R."/>
            <person name="Gotea V."/>
            <person name="Gravely B."/>
            <person name="Greenberg A.J."/>
            <person name="Griffiths-Jones S."/>
            <person name="Gross S."/>
            <person name="Guigo R."/>
            <person name="Gustafson E.A."/>
            <person name="Haerty W."/>
            <person name="Hahn M.W."/>
            <person name="Halligan D.L."/>
            <person name="Halpern A.L."/>
            <person name="Halter G.M."/>
            <person name="Han M.V."/>
            <person name="Heger A."/>
            <person name="Hillier L."/>
            <person name="Hinrichs A.S."/>
            <person name="Holmes I."/>
            <person name="Hoskins R.A."/>
            <person name="Hubisz M.J."/>
            <person name="Hultmark D."/>
            <person name="Huntley M.A."/>
            <person name="Jaffe D.B."/>
            <person name="Jagadeeshan S."/>
            <person name="Jeck W.R."/>
            <person name="Johnson J."/>
            <person name="Jones C.D."/>
            <person name="Jordan W.C."/>
            <person name="Karpen G.H."/>
            <person name="Kataoka E."/>
            <person name="Keightley P.D."/>
            <person name="Kheradpour P."/>
            <person name="Kirkness E.F."/>
            <person name="Koerich L.B."/>
            <person name="Kristiansen K."/>
            <person name="Kudrna D."/>
            <person name="Kulathinal R.J."/>
            <person name="Kumar S."/>
            <person name="Kwok R."/>
            <person name="Lander E."/>
            <person name="Langley C.H."/>
            <person name="Lapoint R."/>
            <person name="Lazzaro B.P."/>
            <person name="Lee S.J."/>
            <person name="Levesque L."/>
            <person name="Li R."/>
            <person name="Lin C.F."/>
            <person name="Lin M.F."/>
            <person name="Lindblad-Toh K."/>
            <person name="Llopart A."/>
            <person name="Long M."/>
            <person name="Low L."/>
            <person name="Lozovsky E."/>
            <person name="Lu J."/>
            <person name="Luo M."/>
            <person name="Machado C.A."/>
            <person name="Makalowski W."/>
            <person name="Marzo M."/>
            <person name="Matsuda M."/>
            <person name="Matzkin L."/>
            <person name="McAllister B."/>
            <person name="McBride C.S."/>
            <person name="McKernan B."/>
            <person name="McKernan K."/>
            <person name="Mendez-Lago M."/>
            <person name="Minx P."/>
            <person name="Mollenhauer M.U."/>
            <person name="Montooth K."/>
            <person name="Mount S.M."/>
            <person name="Mu X."/>
            <person name="Myers E."/>
            <person name="Negre B."/>
            <person name="Newfeld S."/>
            <person name="Nielsen R."/>
            <person name="Noor M.A."/>
            <person name="O'Grady P."/>
            <person name="Pachter L."/>
            <person name="Papaceit M."/>
            <person name="Parisi M.J."/>
            <person name="Parisi M."/>
            <person name="Parts L."/>
            <person name="Pedersen J.S."/>
            <person name="Pesole G."/>
            <person name="Phillippy A.M."/>
            <person name="Ponting C.P."/>
            <person name="Pop M."/>
            <person name="Porcelli D."/>
            <person name="Powell J.R."/>
            <person name="Prohaska S."/>
            <person name="Pruitt K."/>
            <person name="Puig M."/>
            <person name="Quesneville H."/>
            <person name="Ram K.R."/>
            <person name="Rand D."/>
            <person name="Rasmussen M.D."/>
            <person name="Reed L.K."/>
            <person name="Reenan R."/>
            <person name="Reily A."/>
            <person name="Remington K.A."/>
            <person name="Rieger T.T."/>
            <person name="Ritchie M.G."/>
            <person name="Robin C."/>
            <person name="Rogers Y.H."/>
            <person name="Rohde C."/>
            <person name="Rozas J."/>
            <person name="Rubenfield M.J."/>
            <person name="Ruiz A."/>
            <person name="Russo S."/>
            <person name="Salzberg S.L."/>
            <person name="Sanchez-Gracia A."/>
            <person name="Saranga D.J."/>
            <person name="Sato H."/>
            <person name="Schaeffer S.W."/>
            <person name="Schatz M.C."/>
            <person name="Schlenke T."/>
            <person name="Schwartz R."/>
            <person name="Segarra C."/>
            <person name="Singh R.S."/>
            <person name="Sirot L."/>
            <person name="Sirota M."/>
            <person name="Sisneros N.B."/>
            <person name="Smith C.D."/>
            <person name="Smith T.F."/>
            <person name="Spieth J."/>
            <person name="Stage D.E."/>
            <person name="Stark A."/>
            <person name="Stephan W."/>
            <person name="Strausberg R.L."/>
            <person name="Strempel S."/>
            <person name="Sturgill D."/>
            <person name="Sutton G."/>
            <person name="Sutton G.G."/>
            <person name="Tao W."/>
            <person name="Teichmann S."/>
            <person name="Tobari Y.N."/>
            <person name="Tomimura Y."/>
            <person name="Tsolas J.M."/>
            <person name="Valente V.L."/>
            <person name="Venter E."/>
            <person name="Venter J.C."/>
            <person name="Vicario S."/>
            <person name="Vieira F.G."/>
            <person name="Vilella A.J."/>
            <person name="Villasante A."/>
            <person name="Walenz B."/>
            <person name="Wang J."/>
            <person name="Wasserman M."/>
            <person name="Watts T."/>
            <person name="Wilson D."/>
            <person name="Wilson R.K."/>
            <person name="Wing R.A."/>
            <person name="Wolfner M.F."/>
            <person name="Wong A."/>
            <person name="Wong G.K."/>
            <person name="Wu C.I."/>
            <person name="Wu G."/>
            <person name="Yamamoto D."/>
            <person name="Yang H.P."/>
            <person name="Yang S.P."/>
            <person name="Yorke J.A."/>
            <person name="Yoshida K."/>
            <person name="Zdobnov E."/>
            <person name="Zhang P."/>
            <person name="Zhang Y."/>
            <person name="Zimin A.V."/>
            <person name="Baldwin J."/>
            <person name="Abdouelleil A."/>
            <person name="Abdulkadir J."/>
            <person name="Abebe A."/>
            <person name="Abera B."/>
            <person name="Abreu J."/>
            <person name="Acer S.C."/>
            <person name="Aftuck L."/>
            <person name="Alexander A."/>
            <person name="An P."/>
            <person name="Anderson E."/>
            <person name="Anderson S."/>
            <person name="Arachi H."/>
            <person name="Azer M."/>
            <person name="Bachantsang P."/>
            <person name="Barry A."/>
            <person name="Bayul T."/>
            <person name="Berlin A."/>
            <person name="Bessette D."/>
            <person name="Bloom T."/>
            <person name="Blye J."/>
            <person name="Boguslavskiy L."/>
            <person name="Bonnet C."/>
            <person name="Boukhgalter B."/>
            <person name="Bourzgui I."/>
            <person name="Brown A."/>
            <person name="Cahill P."/>
            <person name="Channer S."/>
            <person name="Cheshatsang Y."/>
            <person name="Chuda L."/>
            <person name="Citroen M."/>
            <person name="Collymore A."/>
            <person name="Cooke P."/>
            <person name="Costello M."/>
            <person name="D'Aco K."/>
            <person name="Daza R."/>
            <person name="De Haan G."/>
            <person name="DeGray S."/>
            <person name="DeMaso C."/>
            <person name="Dhargay N."/>
            <person name="Dooley K."/>
            <person name="Dooley E."/>
            <person name="Doricent M."/>
            <person name="Dorje P."/>
            <person name="Dorjee K."/>
            <person name="Dupes A."/>
            <person name="Elong R."/>
            <person name="Falk J."/>
            <person name="Farina A."/>
            <person name="Faro S."/>
            <person name="Ferguson D."/>
            <person name="Fisher S."/>
            <person name="Foley C.D."/>
            <person name="Franke A."/>
            <person name="Friedrich D."/>
            <person name="Gadbois L."/>
            <person name="Gearin G."/>
            <person name="Gearin C.R."/>
            <person name="Giannoukos G."/>
            <person name="Goode T."/>
            <person name="Graham J."/>
            <person name="Grandbois E."/>
            <person name="Grewal S."/>
            <person name="Gyaltsen K."/>
            <person name="Hafez N."/>
            <person name="Hagos B."/>
            <person name="Hall J."/>
            <person name="Henson C."/>
            <person name="Hollinger A."/>
            <person name="Honan T."/>
            <person name="Huard M.D."/>
            <person name="Hughes L."/>
            <person name="Hurhula B."/>
            <person name="Husby M.E."/>
            <person name="Kamat A."/>
            <person name="Kanga B."/>
            <person name="Kashin S."/>
            <person name="Khazanovich D."/>
            <person name="Kisner P."/>
            <person name="Lance K."/>
            <person name="Lara M."/>
            <person name="Lee W."/>
            <person name="Lennon N."/>
            <person name="Letendre F."/>
            <person name="LeVine R."/>
            <person name="Lipovsky A."/>
            <person name="Liu X."/>
            <person name="Liu J."/>
            <person name="Liu S."/>
            <person name="Lokyitsang T."/>
            <person name="Lokyitsang Y."/>
            <person name="Lubonja R."/>
            <person name="Lui A."/>
            <person name="MacDonald P."/>
            <person name="Magnisalis V."/>
            <person name="Maru K."/>
            <person name="Matthews C."/>
            <person name="McCusker W."/>
            <person name="McDonough S."/>
            <person name="Mehta T."/>
            <person name="Meldrim J."/>
            <person name="Meneus L."/>
            <person name="Mihai O."/>
            <person name="Mihalev A."/>
            <person name="Mihova T."/>
            <person name="Mittelman R."/>
            <person name="Mlenga V."/>
            <person name="Montmayeur A."/>
            <person name="Mulrain L."/>
            <person name="Navidi A."/>
            <person name="Naylor J."/>
            <person name="Negash T."/>
            <person name="Nguyen T."/>
            <person name="Nguyen N."/>
            <person name="Nicol R."/>
            <person name="Norbu C."/>
            <person name="Norbu N."/>
            <person name="Novod N."/>
            <person name="O'Neill B."/>
            <person name="Osman S."/>
            <person name="Markiewicz E."/>
            <person name="Oyono O.L."/>
            <person name="Patti C."/>
            <person name="Phunkhang P."/>
            <person name="Pierre F."/>
            <person name="Priest M."/>
            <person name="Raghuraman S."/>
            <person name="Rege F."/>
            <person name="Reyes R."/>
            <person name="Rise C."/>
            <person name="Rogov P."/>
            <person name="Ross K."/>
            <person name="Ryan E."/>
            <person name="Settipalli S."/>
            <person name="Shea T."/>
            <person name="Sherpa N."/>
            <person name="Shi L."/>
            <person name="Shih D."/>
            <person name="Sparrow T."/>
            <person name="Spaulding J."/>
            <person name="Stalker J."/>
            <person name="Stange-Thomann N."/>
            <person name="Stavropoulos S."/>
            <person name="Stone C."/>
            <person name="Strader C."/>
            <person name="Tesfaye S."/>
            <person name="Thomson T."/>
            <person name="Thoulutsang Y."/>
            <person name="Thoulutsang D."/>
            <person name="Topham K."/>
            <person name="Topping I."/>
            <person name="Tsamla T."/>
            <person name="Vassiliev H."/>
            <person name="Vo A."/>
            <person name="Wangchuk T."/>
            <person name="Wangdi T."/>
            <person name="Weiand M."/>
            <person name="Wilkinson J."/>
            <person name="Wilson A."/>
            <person name="Yadav S."/>
            <person name="Young G."/>
            <person name="Yu Q."/>
            <person name="Zembek L."/>
            <person name="Zhong D."/>
            <person name="Zimmer A."/>
            <person name="Zwirko Z."/>
            <person name="Jaffe D.B."/>
            <person name="Alvarez P."/>
            <person name="Brockman W."/>
            <person name="Butler J."/>
            <person name="Chin C."/>
            <person name="Gnerre S."/>
            <person name="Grabherr M."/>
            <person name="Kleber M."/>
            <person name="Mauceli E."/>
            <person name="MacCallum I."/>
        </authorList>
    </citation>
    <scope>NUCLEOTIDE SEQUENCE [LARGE SCALE GENOMIC DNA]</scope>
    <source>
        <strain evidence="9">Tucson 14024-0371.13</strain>
    </source>
</reference>
<dbReference type="PANTHER" id="PTHR22950">
    <property type="entry name" value="AMINO ACID TRANSPORTER"/>
    <property type="match status" value="1"/>
</dbReference>
<evidence type="ECO:0000313" key="8">
    <source>
        <dbReference type="EMBL" id="EDV40665.1"/>
    </source>
</evidence>
<dbReference type="InterPro" id="IPR013057">
    <property type="entry name" value="AA_transpt_TM"/>
</dbReference>
<feature type="transmembrane region" description="Helical" evidence="6">
    <location>
        <begin position="21"/>
        <end position="43"/>
    </location>
</feature>
<dbReference type="GO" id="GO:0015179">
    <property type="term" value="F:L-amino acid transmembrane transporter activity"/>
    <property type="evidence" value="ECO:0007669"/>
    <property type="project" value="TreeGrafter"/>
</dbReference>
<feature type="compositionally biased region" description="Low complexity" evidence="5">
    <location>
        <begin position="432"/>
        <end position="442"/>
    </location>
</feature>
<dbReference type="InParanoid" id="B3M5N1"/>
<name>B3M5N1_DROAN</name>
<dbReference type="GeneID" id="6493493"/>
<keyword evidence="9" id="KW-1185">Reference proteome</keyword>
<dbReference type="OMA" id="MLIHGMQ"/>